<dbReference type="Pfam" id="PF08869">
    <property type="entry name" value="XisI"/>
    <property type="match status" value="1"/>
</dbReference>
<dbReference type="Proteomes" id="UP000280307">
    <property type="component" value="Unassembled WGS sequence"/>
</dbReference>
<gene>
    <name evidence="1" type="ORF">EI684_20085</name>
</gene>
<sequence length="110" mass="12650">MEALPLYRQVITRVLSNLAESSVRDHAETLPIFDTAHDHYLLLDSGWNGIERIHHIIAHLRIYNDKIWVEVDNTDQKIVQQLLNAGIAKESIVLAFYSPQKRPFTEFAVA</sequence>
<dbReference type="InterPro" id="IPR035943">
    <property type="entry name" value="XisI-like_sf"/>
</dbReference>
<dbReference type="Gene3D" id="3.30.310.110">
    <property type="entry name" value="XisI-like"/>
    <property type="match status" value="1"/>
</dbReference>
<dbReference type="InterPro" id="IPR014968">
    <property type="entry name" value="XisI"/>
</dbReference>
<dbReference type="AlphaFoldDB" id="A0A426TSA0"/>
<evidence type="ECO:0000313" key="1">
    <source>
        <dbReference type="EMBL" id="RRR66814.1"/>
    </source>
</evidence>
<comment type="caution">
    <text evidence="1">The sequence shown here is derived from an EMBL/GenBank/DDBJ whole genome shotgun (WGS) entry which is preliminary data.</text>
</comment>
<dbReference type="EMBL" id="RSAS01000828">
    <property type="protein sequence ID" value="RRR66814.1"/>
    <property type="molecule type" value="Genomic_DNA"/>
</dbReference>
<evidence type="ECO:0000313" key="2">
    <source>
        <dbReference type="Proteomes" id="UP000280307"/>
    </source>
</evidence>
<proteinExistence type="predicted"/>
<protein>
    <submittedName>
        <fullName evidence="1">XisI protein</fullName>
    </submittedName>
</protein>
<accession>A0A426TSA0</accession>
<dbReference type="SUPFAM" id="SSF143847">
    <property type="entry name" value="XisI-like"/>
    <property type="match status" value="1"/>
</dbReference>
<dbReference type="CDD" id="cd16382">
    <property type="entry name" value="XisI-like"/>
    <property type="match status" value="1"/>
</dbReference>
<reference evidence="1 2" key="1">
    <citation type="submission" date="2018-12" db="EMBL/GenBank/DDBJ databases">
        <title>Genome Sequence of Candidatus Viridilinea halotolerans isolated from saline sulfide-rich spring.</title>
        <authorList>
            <person name="Grouzdev D.S."/>
            <person name="Burganskaya E.I."/>
            <person name="Krutkina M.S."/>
            <person name="Sukhacheva M.V."/>
            <person name="Gorlenko V.M."/>
        </authorList>
    </citation>
    <scope>NUCLEOTIDE SEQUENCE [LARGE SCALE GENOMIC DNA]</scope>
    <source>
        <strain evidence="1">Chok-6</strain>
    </source>
</reference>
<name>A0A426TSA0_9CHLR</name>
<organism evidence="1 2">
    <name type="scientific">Candidatus Viridilinea halotolerans</name>
    <dbReference type="NCBI Taxonomy" id="2491704"/>
    <lineage>
        <taxon>Bacteria</taxon>
        <taxon>Bacillati</taxon>
        <taxon>Chloroflexota</taxon>
        <taxon>Chloroflexia</taxon>
        <taxon>Chloroflexales</taxon>
        <taxon>Chloroflexineae</taxon>
        <taxon>Oscillochloridaceae</taxon>
        <taxon>Candidatus Viridilinea</taxon>
    </lineage>
</organism>